<dbReference type="Proteomes" id="UP001140817">
    <property type="component" value="Unassembled WGS sequence"/>
</dbReference>
<proteinExistence type="predicted"/>
<evidence type="ECO:0000313" key="1">
    <source>
        <dbReference type="EMBL" id="MCR1822832.1"/>
    </source>
</evidence>
<evidence type="ECO:0000313" key="2">
    <source>
        <dbReference type="Proteomes" id="UP001140817"/>
    </source>
</evidence>
<sequence>MDRFEKIMNDKTIIDVYNKISEFEYLDKGLSHHNLDHVKNVAKLVESLLYKNNV</sequence>
<organism evidence="1 2">
    <name type="scientific">Terrisporobacter muris</name>
    <dbReference type="NCBI Taxonomy" id="2963284"/>
    <lineage>
        <taxon>Bacteria</taxon>
        <taxon>Bacillati</taxon>
        <taxon>Bacillota</taxon>
        <taxon>Clostridia</taxon>
        <taxon>Peptostreptococcales</taxon>
        <taxon>Peptostreptococcaceae</taxon>
        <taxon>Terrisporobacter</taxon>
    </lineage>
</organism>
<dbReference type="AlphaFoldDB" id="A0A9X2M8S0"/>
<comment type="caution">
    <text evidence="1">The sequence shown here is derived from an EMBL/GenBank/DDBJ whole genome shotgun (WGS) entry which is preliminary data.</text>
</comment>
<protein>
    <submittedName>
        <fullName evidence="1">Uncharacterized protein</fullName>
    </submittedName>
</protein>
<dbReference type="RefSeq" id="WP_161791917.1">
    <property type="nucleotide sequence ID" value="NZ_JANKBY010000082.1"/>
</dbReference>
<reference evidence="1" key="1">
    <citation type="submission" date="2022-07" db="EMBL/GenBank/DDBJ databases">
        <title>Enhanced cultured diversity of the mouse gut microbiota enables custom-made synthetic communities.</title>
        <authorList>
            <person name="Afrizal A."/>
        </authorList>
    </citation>
    <scope>NUCLEOTIDE SEQUENCE</scope>
    <source>
        <strain evidence="1">DSM 29186</strain>
    </source>
</reference>
<keyword evidence="2" id="KW-1185">Reference proteome</keyword>
<name>A0A9X2M8S0_9FIRM</name>
<accession>A0A9X2M8S0</accession>
<gene>
    <name evidence="1" type="ORF">NSA58_08535</name>
</gene>
<dbReference type="EMBL" id="JANKBY010000082">
    <property type="protein sequence ID" value="MCR1822832.1"/>
    <property type="molecule type" value="Genomic_DNA"/>
</dbReference>